<gene>
    <name evidence="5" type="ORF">CZ674_02410</name>
</gene>
<reference evidence="5 6" key="1">
    <citation type="submission" date="2017-02" db="EMBL/GenBank/DDBJ databases">
        <authorList>
            <person name="Peterson S.W."/>
        </authorList>
    </citation>
    <scope>NUCLEOTIDE SEQUENCE [LARGE SCALE GENOMIC DNA]</scope>
    <source>
        <strain evidence="5 6">LMG 22410</strain>
    </source>
</reference>
<dbReference type="GO" id="GO:0005524">
    <property type="term" value="F:ATP binding"/>
    <property type="evidence" value="ECO:0007669"/>
    <property type="project" value="UniProtKB-KW"/>
</dbReference>
<name>A0A1R4F3P4_9MICO</name>
<keyword evidence="3 5" id="KW-0067">ATP-binding</keyword>
<dbReference type="SUPFAM" id="SSF52540">
    <property type="entry name" value="P-loop containing nucleoside triphosphate hydrolases"/>
    <property type="match status" value="1"/>
</dbReference>
<dbReference type="CDD" id="cd03214">
    <property type="entry name" value="ABC_Iron-Siderophores_B12_Hemin"/>
    <property type="match status" value="1"/>
</dbReference>
<dbReference type="InterPro" id="IPR003439">
    <property type="entry name" value="ABC_transporter-like_ATP-bd"/>
</dbReference>
<dbReference type="PANTHER" id="PTHR42794:SF2">
    <property type="entry name" value="ABC TRANSPORTER ATP-BINDING PROTEIN"/>
    <property type="match status" value="1"/>
</dbReference>
<dbReference type="SMART" id="SM00382">
    <property type="entry name" value="AAA"/>
    <property type="match status" value="1"/>
</dbReference>
<evidence type="ECO:0000313" key="5">
    <source>
        <dbReference type="EMBL" id="SJM50570.1"/>
    </source>
</evidence>
<dbReference type="Gene3D" id="3.40.50.300">
    <property type="entry name" value="P-loop containing nucleotide triphosphate hydrolases"/>
    <property type="match status" value="1"/>
</dbReference>
<feature type="domain" description="ABC transporter" evidence="4">
    <location>
        <begin position="23"/>
        <end position="254"/>
    </location>
</feature>
<dbReference type="GO" id="GO:0016887">
    <property type="term" value="F:ATP hydrolysis activity"/>
    <property type="evidence" value="ECO:0007669"/>
    <property type="project" value="InterPro"/>
</dbReference>
<evidence type="ECO:0000256" key="3">
    <source>
        <dbReference type="ARBA" id="ARBA00022840"/>
    </source>
</evidence>
<evidence type="ECO:0000256" key="2">
    <source>
        <dbReference type="ARBA" id="ARBA00022741"/>
    </source>
</evidence>
<sequence>MAAAPVRTERDMNQPDRTVGARLDVEGVSVQVAGRRIIDRVSLTADAEVVGLVGPNGSGKSTLLRTIYRMLSPTSGRVVADGDEVWQMRARDAARITAAVVQDGPTDLELTVAECVATGRVPHGRLLGADSRDDRAAIEHAMSVTNVTNFAARPVATLSGGERQRVHLARALAQQPRILVLDEPTNHLDIRHQLELLALVRDLRITILVTLHDLNLAAAYCDRIAVLSNGVVAADGTPQDVFTPELLRRVFGVTAATITNPLTGRTQLVYTDRSTP</sequence>
<dbReference type="InterPro" id="IPR027417">
    <property type="entry name" value="P-loop_NTPase"/>
</dbReference>
<dbReference type="AlphaFoldDB" id="A0A1R4F3P4"/>
<dbReference type="EMBL" id="FUHU01000014">
    <property type="protein sequence ID" value="SJM50570.1"/>
    <property type="molecule type" value="Genomic_DNA"/>
</dbReference>
<accession>A0A1R4F3P4</accession>
<keyword evidence="1" id="KW-0813">Transport</keyword>
<dbReference type="Pfam" id="PF00005">
    <property type="entry name" value="ABC_tran"/>
    <property type="match status" value="1"/>
</dbReference>
<dbReference type="PANTHER" id="PTHR42794">
    <property type="entry name" value="HEMIN IMPORT ATP-BINDING PROTEIN HMUV"/>
    <property type="match status" value="1"/>
</dbReference>
<evidence type="ECO:0000259" key="4">
    <source>
        <dbReference type="PROSITE" id="PS50893"/>
    </source>
</evidence>
<keyword evidence="2" id="KW-0547">Nucleotide-binding</keyword>
<dbReference type="InterPro" id="IPR003593">
    <property type="entry name" value="AAA+_ATPase"/>
</dbReference>
<dbReference type="FunFam" id="3.40.50.300:FF:000134">
    <property type="entry name" value="Iron-enterobactin ABC transporter ATP-binding protein"/>
    <property type="match status" value="1"/>
</dbReference>
<keyword evidence="6" id="KW-1185">Reference proteome</keyword>
<evidence type="ECO:0000256" key="1">
    <source>
        <dbReference type="ARBA" id="ARBA00022448"/>
    </source>
</evidence>
<protein>
    <submittedName>
        <fullName evidence="5">ABC transporter (Iron.B12.siderophore.hemin), ATP-binding component</fullName>
    </submittedName>
</protein>
<dbReference type="Proteomes" id="UP000195787">
    <property type="component" value="Unassembled WGS sequence"/>
</dbReference>
<proteinExistence type="predicted"/>
<organism evidence="5 6">
    <name type="scientific">Agrococcus casei LMG 22410</name>
    <dbReference type="NCBI Taxonomy" id="1255656"/>
    <lineage>
        <taxon>Bacteria</taxon>
        <taxon>Bacillati</taxon>
        <taxon>Actinomycetota</taxon>
        <taxon>Actinomycetes</taxon>
        <taxon>Micrococcales</taxon>
        <taxon>Microbacteriaceae</taxon>
        <taxon>Agrococcus</taxon>
    </lineage>
</organism>
<evidence type="ECO:0000313" key="6">
    <source>
        <dbReference type="Proteomes" id="UP000195787"/>
    </source>
</evidence>
<dbReference type="PROSITE" id="PS50893">
    <property type="entry name" value="ABC_TRANSPORTER_2"/>
    <property type="match status" value="1"/>
</dbReference>